<accession>A0A8G1A365</accession>
<evidence type="ECO:0000256" key="4">
    <source>
        <dbReference type="ARBA" id="ARBA00022737"/>
    </source>
</evidence>
<dbReference type="InterPro" id="IPR006058">
    <property type="entry name" value="2Fe2S_fd_BS"/>
</dbReference>
<dbReference type="PROSITE" id="PS51379">
    <property type="entry name" value="4FE4S_FER_2"/>
    <property type="match status" value="1"/>
</dbReference>
<keyword evidence="6" id="KW-0411">Iron-sulfur</keyword>
<dbReference type="NCBIfam" id="NF004898">
    <property type="entry name" value="PRK06259.1"/>
    <property type="match status" value="1"/>
</dbReference>
<evidence type="ECO:0000313" key="9">
    <source>
        <dbReference type="EMBL" id="QYZ79554.1"/>
    </source>
</evidence>
<dbReference type="RefSeq" id="WP_220680861.1">
    <property type="nucleotide sequence ID" value="NZ_CP037968.1"/>
</dbReference>
<dbReference type="OrthoDB" id="42878at2157"/>
<dbReference type="InterPro" id="IPR025192">
    <property type="entry name" value="Succ_DH/fum_Rdtase_N"/>
</dbReference>
<dbReference type="GO" id="GO:0046872">
    <property type="term" value="F:metal ion binding"/>
    <property type="evidence" value="ECO:0007669"/>
    <property type="project" value="UniProtKB-KW"/>
</dbReference>
<feature type="domain" description="2Fe-2S ferredoxin-type" evidence="7">
    <location>
        <begin position="2"/>
        <end position="90"/>
    </location>
</feature>
<dbReference type="Proteomes" id="UP000826709">
    <property type="component" value="Chromosome"/>
</dbReference>
<evidence type="ECO:0000256" key="1">
    <source>
        <dbReference type="ARBA" id="ARBA00022485"/>
    </source>
</evidence>
<evidence type="ECO:0000313" key="10">
    <source>
        <dbReference type="Proteomes" id="UP000826709"/>
    </source>
</evidence>
<dbReference type="GO" id="GO:0051537">
    <property type="term" value="F:2 iron, 2 sulfur cluster binding"/>
    <property type="evidence" value="ECO:0007669"/>
    <property type="project" value="UniProtKB-KW"/>
</dbReference>
<keyword evidence="4" id="KW-0677">Repeat</keyword>
<dbReference type="Pfam" id="PF13085">
    <property type="entry name" value="Fer2_3"/>
    <property type="match status" value="1"/>
</dbReference>
<dbReference type="PANTHER" id="PTHR32479:SF17">
    <property type="entry name" value="GLYCOLATE OXIDASE IRON-SULFUR SUBUNIT"/>
    <property type="match status" value="1"/>
</dbReference>
<dbReference type="PROSITE" id="PS00198">
    <property type="entry name" value="4FE4S_FER_1"/>
    <property type="match status" value="2"/>
</dbReference>
<dbReference type="GO" id="GO:0051539">
    <property type="term" value="F:4 iron, 4 sulfur cluster binding"/>
    <property type="evidence" value="ECO:0007669"/>
    <property type="project" value="UniProtKB-KW"/>
</dbReference>
<dbReference type="InterPro" id="IPR004489">
    <property type="entry name" value="Succ_DH/fum_Rdtase_Fe-S"/>
</dbReference>
<dbReference type="InterPro" id="IPR017896">
    <property type="entry name" value="4Fe4S_Fe-S-bd"/>
</dbReference>
<dbReference type="KEGG" id="mfk:E2N92_08985"/>
<keyword evidence="1" id="KW-0004">4Fe-4S</keyword>
<sequence length="487" mass="53540">MKEITFQVSRFDPETDSQPRLEEYTVEVHDGARVLHALHAVHAMDPTLAYRWCCGAGQCGSCAVKVDGAPGLACLTEARDGMVVEPLDLPVTRDLEVDLAPYLGRFTSITPAECETFPTQAEIEAIKPLRECIECMSCVSVCPALKVSEFAGPTAMRQELRLALDPRDTGERAGEAVERGLFACTSCQQCRIVCPKEIQIPGKAIEKLREVAARQGLALPRHTTVAEMVRQTGRSVDRTKPTLLEQVPAVIEPEGEVKGTVGFFVGCMYNGRLPETALDMLAVMRRNGIRVIIPHEQVCCGSPLIRTGQTEFIDYLKRRNIEAFRTRDIDLVMTMCAGCGSTLKNDYKTPFKVMDATEVLAKYGCEAPAKLPLTVTYHDPCHLLRGQGISEEPRALLRTVVERFVETPNQCCGSGGGVRSGRPEVAAALGDRRGEAFEASGAGMVVSCCPFCEYHISEHTTLPVKDLMTLLREGYEEKDRQRAGKRD</sequence>
<evidence type="ECO:0000256" key="6">
    <source>
        <dbReference type="ARBA" id="ARBA00023014"/>
    </source>
</evidence>
<proteinExistence type="predicted"/>
<dbReference type="SUPFAM" id="SSF46548">
    <property type="entry name" value="alpha-helical ferredoxin"/>
    <property type="match status" value="1"/>
</dbReference>
<gene>
    <name evidence="9" type="ORF">E2N92_08985</name>
</gene>
<feature type="domain" description="4Fe-4S ferredoxin-type" evidence="8">
    <location>
        <begin position="122"/>
        <end position="153"/>
    </location>
</feature>
<evidence type="ECO:0000256" key="2">
    <source>
        <dbReference type="ARBA" id="ARBA00022714"/>
    </source>
</evidence>
<keyword evidence="2" id="KW-0001">2Fe-2S</keyword>
<dbReference type="InterPro" id="IPR004017">
    <property type="entry name" value="Cys_rich_dom"/>
</dbReference>
<dbReference type="InterPro" id="IPR001041">
    <property type="entry name" value="2Fe-2S_ferredoxin-type"/>
</dbReference>
<dbReference type="GO" id="GO:0006099">
    <property type="term" value="P:tricarboxylic acid cycle"/>
    <property type="evidence" value="ECO:0007669"/>
    <property type="project" value="InterPro"/>
</dbReference>
<dbReference type="GO" id="GO:0016491">
    <property type="term" value="F:oxidoreductase activity"/>
    <property type="evidence" value="ECO:0007669"/>
    <property type="project" value="InterPro"/>
</dbReference>
<dbReference type="Gene3D" id="1.10.1060.10">
    <property type="entry name" value="Alpha-helical ferredoxin"/>
    <property type="match status" value="1"/>
</dbReference>
<dbReference type="CDD" id="cd00207">
    <property type="entry name" value="fer2"/>
    <property type="match status" value="1"/>
</dbReference>
<keyword evidence="10" id="KW-1185">Reference proteome</keyword>
<evidence type="ECO:0000256" key="5">
    <source>
        <dbReference type="ARBA" id="ARBA00023004"/>
    </source>
</evidence>
<dbReference type="PROSITE" id="PS51085">
    <property type="entry name" value="2FE2S_FER_2"/>
    <property type="match status" value="1"/>
</dbReference>
<dbReference type="Gene3D" id="3.10.20.30">
    <property type="match status" value="1"/>
</dbReference>
<evidence type="ECO:0000259" key="8">
    <source>
        <dbReference type="PROSITE" id="PS51379"/>
    </source>
</evidence>
<dbReference type="Pfam" id="PF13183">
    <property type="entry name" value="Fer4_8"/>
    <property type="match status" value="1"/>
</dbReference>
<dbReference type="SUPFAM" id="SSF54292">
    <property type="entry name" value="2Fe-2S ferredoxin-like"/>
    <property type="match status" value="1"/>
</dbReference>
<protein>
    <submittedName>
        <fullName evidence="9">Succinate dehydrogenase/fumarate reductase iron-sulfur subunit</fullName>
    </submittedName>
</protein>
<dbReference type="InterPro" id="IPR036010">
    <property type="entry name" value="2Fe-2S_ferredoxin-like_sf"/>
</dbReference>
<dbReference type="PROSITE" id="PS00197">
    <property type="entry name" value="2FE2S_FER_1"/>
    <property type="match status" value="1"/>
</dbReference>
<dbReference type="PANTHER" id="PTHR32479">
    <property type="entry name" value="GLYCOLATE OXIDASE IRON-SULFUR SUBUNIT"/>
    <property type="match status" value="1"/>
</dbReference>
<dbReference type="GO" id="GO:0009055">
    <property type="term" value="F:electron transfer activity"/>
    <property type="evidence" value="ECO:0007669"/>
    <property type="project" value="InterPro"/>
</dbReference>
<evidence type="ECO:0000256" key="3">
    <source>
        <dbReference type="ARBA" id="ARBA00022723"/>
    </source>
</evidence>
<dbReference type="InterPro" id="IPR009051">
    <property type="entry name" value="Helical_ferredxn"/>
</dbReference>
<reference evidence="9" key="2">
    <citation type="submission" date="2019-03" db="EMBL/GenBank/DDBJ databases">
        <authorList>
            <person name="Chen S.-C."/>
            <person name="Wu S.-Y."/>
            <person name="Lai M.-C."/>
        </authorList>
    </citation>
    <scope>NUCLEOTIDE SEQUENCE</scope>
    <source>
        <strain evidence="9">ML15</strain>
    </source>
</reference>
<dbReference type="Pfam" id="PF02754">
    <property type="entry name" value="CCG"/>
    <property type="match status" value="2"/>
</dbReference>
<dbReference type="InterPro" id="IPR017900">
    <property type="entry name" value="4Fe4S_Fe_S_CS"/>
</dbReference>
<dbReference type="InterPro" id="IPR012675">
    <property type="entry name" value="Beta-grasp_dom_sf"/>
</dbReference>
<reference evidence="9" key="1">
    <citation type="journal article" date="2005" name="Int. J. Syst. Evol. Microbiol.">
        <title>Methanofollis formosanus sp. nov., isolated from a fish pond.</title>
        <authorList>
            <person name="Wu S.Y."/>
            <person name="Chen S.C."/>
            <person name="Lai M.C."/>
        </authorList>
    </citation>
    <scope>NUCLEOTIDE SEQUENCE</scope>
    <source>
        <strain evidence="9">ML15</strain>
    </source>
</reference>
<evidence type="ECO:0000259" key="7">
    <source>
        <dbReference type="PROSITE" id="PS51085"/>
    </source>
</evidence>
<keyword evidence="5" id="KW-0408">Iron</keyword>
<keyword evidence="3" id="KW-0479">Metal-binding</keyword>
<name>A0A8G1A365_9EURY</name>
<dbReference type="NCBIfam" id="TIGR00384">
    <property type="entry name" value="dhsB"/>
    <property type="match status" value="1"/>
</dbReference>
<dbReference type="AlphaFoldDB" id="A0A8G1A365"/>
<dbReference type="EMBL" id="CP037968">
    <property type="protein sequence ID" value="QYZ79554.1"/>
    <property type="molecule type" value="Genomic_DNA"/>
</dbReference>
<organism evidence="9 10">
    <name type="scientific">Methanofollis formosanus</name>
    <dbReference type="NCBI Taxonomy" id="299308"/>
    <lineage>
        <taxon>Archaea</taxon>
        <taxon>Methanobacteriati</taxon>
        <taxon>Methanobacteriota</taxon>
        <taxon>Stenosarchaea group</taxon>
        <taxon>Methanomicrobia</taxon>
        <taxon>Methanomicrobiales</taxon>
        <taxon>Methanomicrobiaceae</taxon>
        <taxon>Methanofollis</taxon>
    </lineage>
</organism>